<protein>
    <submittedName>
        <fullName evidence="1">Uncharacterized protein</fullName>
    </submittedName>
</protein>
<gene>
    <name evidence="1" type="ORF">HMPREF1336_02126</name>
</gene>
<dbReference type="AlphaFoldDB" id="A0AAV3GJJ4"/>
<accession>A0AAV3GJJ4</accession>
<evidence type="ECO:0000313" key="2">
    <source>
        <dbReference type="Proteomes" id="UP000004117"/>
    </source>
</evidence>
<organism evidence="1 2">
    <name type="scientific">Enterococcus faecalis ERV63</name>
    <dbReference type="NCBI Taxonomy" id="1134793"/>
    <lineage>
        <taxon>Bacteria</taxon>
        <taxon>Bacillati</taxon>
        <taxon>Bacillota</taxon>
        <taxon>Bacilli</taxon>
        <taxon>Lactobacillales</taxon>
        <taxon>Enterococcaceae</taxon>
        <taxon>Enterococcus</taxon>
    </lineage>
</organism>
<dbReference type="Proteomes" id="UP000004117">
    <property type="component" value="Unassembled WGS sequence"/>
</dbReference>
<reference evidence="1 2" key="1">
    <citation type="submission" date="2012-04" db="EMBL/GenBank/DDBJ databases">
        <authorList>
            <person name="Weinstock G."/>
            <person name="Sodergren E."/>
            <person name="Lobos E.A."/>
            <person name="Fulton L."/>
            <person name="Fulton R."/>
            <person name="Courtney L."/>
            <person name="Fronick C."/>
            <person name="O'Laughlin M."/>
            <person name="Godfrey J."/>
            <person name="Wilson R.M."/>
            <person name="Miner T."/>
            <person name="Farmer C."/>
            <person name="Delehaunty K."/>
            <person name="Cordes M."/>
            <person name="Minx P."/>
            <person name="Tomlinson C."/>
            <person name="Chen J."/>
            <person name="Wollam A."/>
            <person name="Pepin K.H."/>
            <person name="Bhonagiri V."/>
            <person name="Zhang X."/>
            <person name="Suruliraj S."/>
            <person name="Warren W."/>
            <person name="Mitreva M."/>
            <person name="Mardis E.R."/>
            <person name="Wilson R.K."/>
        </authorList>
    </citation>
    <scope>NUCLEOTIDE SEQUENCE [LARGE SCALE GENOMIC DNA]</scope>
    <source>
        <strain evidence="1 2">ERV63</strain>
    </source>
</reference>
<proteinExistence type="predicted"/>
<sequence length="49" mass="6065">MKTIRIRFQNNGIKYKKNCQLLILFFKKHLNYYINKKRNILTFGTCSYF</sequence>
<name>A0AAV3GJJ4_ENTFL</name>
<evidence type="ECO:0000313" key="1">
    <source>
        <dbReference type="EMBL" id="EJV15413.1"/>
    </source>
</evidence>
<comment type="caution">
    <text evidence="1">The sequence shown here is derived from an EMBL/GenBank/DDBJ whole genome shotgun (WGS) entry which is preliminary data.</text>
</comment>
<dbReference type="EMBL" id="ALZR01000081">
    <property type="protein sequence ID" value="EJV15413.1"/>
    <property type="molecule type" value="Genomic_DNA"/>
</dbReference>